<evidence type="ECO:0000256" key="4">
    <source>
        <dbReference type="PIRSR" id="PIRSR602129-50"/>
    </source>
</evidence>
<dbReference type="Pfam" id="PF00282">
    <property type="entry name" value="Pyridoxal_deC"/>
    <property type="match status" value="1"/>
</dbReference>
<organism evidence="6 7">
    <name type="scientific">Streptomyces pluripotens</name>
    <dbReference type="NCBI Taxonomy" id="1355015"/>
    <lineage>
        <taxon>Bacteria</taxon>
        <taxon>Bacillati</taxon>
        <taxon>Actinomycetota</taxon>
        <taxon>Actinomycetes</taxon>
        <taxon>Kitasatosporales</taxon>
        <taxon>Streptomycetaceae</taxon>
        <taxon>Streptomyces</taxon>
    </lineage>
</organism>
<dbReference type="InterPro" id="IPR015421">
    <property type="entry name" value="PyrdxlP-dep_Trfase_major"/>
</dbReference>
<comment type="similarity">
    <text evidence="5">Belongs to the group II decarboxylase family.</text>
</comment>
<dbReference type="GO" id="GO:0030170">
    <property type="term" value="F:pyridoxal phosphate binding"/>
    <property type="evidence" value="ECO:0007669"/>
    <property type="project" value="InterPro"/>
</dbReference>
<name>A0A221NSY5_9ACTN</name>
<dbReference type="GO" id="GO:0004058">
    <property type="term" value="F:aromatic-L-amino-acid decarboxylase activity"/>
    <property type="evidence" value="ECO:0007669"/>
    <property type="project" value="UniProtKB-ARBA"/>
</dbReference>
<protein>
    <recommendedName>
        <fullName evidence="8">Aspartate aminotransferase family protein</fullName>
    </recommendedName>
</protein>
<dbReference type="InterPro" id="IPR050477">
    <property type="entry name" value="GrpII_AminoAcid_Decarb"/>
</dbReference>
<evidence type="ECO:0000256" key="3">
    <source>
        <dbReference type="ARBA" id="ARBA00023239"/>
    </source>
</evidence>
<dbReference type="PANTHER" id="PTHR42735">
    <property type="match status" value="1"/>
</dbReference>
<dbReference type="STRING" id="1355015.LK06_001420"/>
<proteinExistence type="inferred from homology"/>
<dbReference type="GO" id="GO:0019752">
    <property type="term" value="P:carboxylic acid metabolic process"/>
    <property type="evidence" value="ECO:0007669"/>
    <property type="project" value="InterPro"/>
</dbReference>
<reference evidence="6 7" key="1">
    <citation type="submission" date="2017-07" db="EMBL/GenBank/DDBJ databases">
        <title>Genome sequence of Streptomyces pluripotens MUSC 137T.</title>
        <authorList>
            <person name="Ser H.-L."/>
            <person name="Lee L.-H."/>
        </authorList>
    </citation>
    <scope>NUCLEOTIDE SEQUENCE [LARGE SCALE GENOMIC DNA]</scope>
    <source>
        <strain evidence="6 7">MUSC 137</strain>
    </source>
</reference>
<feature type="modified residue" description="N6-(pyridoxal phosphate)lysine" evidence="4">
    <location>
        <position position="261"/>
    </location>
</feature>
<dbReference type="SUPFAM" id="SSF53383">
    <property type="entry name" value="PLP-dependent transferases"/>
    <property type="match status" value="1"/>
</dbReference>
<keyword evidence="7" id="KW-1185">Reference proteome</keyword>
<accession>A0A221NSY5</accession>
<evidence type="ECO:0000313" key="7">
    <source>
        <dbReference type="Proteomes" id="UP000031501"/>
    </source>
</evidence>
<dbReference type="Proteomes" id="UP000031501">
    <property type="component" value="Chromosome"/>
</dbReference>
<evidence type="ECO:0008006" key="8">
    <source>
        <dbReference type="Google" id="ProtNLM"/>
    </source>
</evidence>
<comment type="cofactor">
    <cofactor evidence="1 4 5">
        <name>pyridoxal 5'-phosphate</name>
        <dbReference type="ChEBI" id="CHEBI:597326"/>
    </cofactor>
</comment>
<evidence type="ECO:0000313" key="6">
    <source>
        <dbReference type="EMBL" id="ASN23080.1"/>
    </source>
</evidence>
<evidence type="ECO:0000256" key="2">
    <source>
        <dbReference type="ARBA" id="ARBA00022898"/>
    </source>
</evidence>
<sequence>MFARWYSEEFSSTHTFAHVETSPWEEELETAAAQLAKLLSEGAVDQADPRNFAHQVPVPSKAALLGLFMGAVYQQNQAARELSPVTSSLEDQVIESYARMLGLGQEAWGYLCSGGTSASLHAVWTHTKRAGESSVDLICSRATHVSVERIAGALKGVRLQRLDCDAHERIDVGAVAQAVKGSLVAGRLPVVVATCGTTGAGQIDPVADLVELRRTTPFVLHVDGAWGGFLATLTTTGRLGRSTRDVAALAHADSIGIDPHKMASMPVGCGVILYRDPELRELVHRQSPYVFVEGRGHSYGQLSLTMSRNGMYASAHWLQNQVCPLTAEGLGSDVEQILEGARTLADEMERAGMRLLFEPTVGIVVCVPARATMSETNAVVLQVAAECLWHDERPTQSLPTISTYRITAPAVLERIGRETGVVRDTGELHAFRMVVASPPRPGFRPHAMAVARGLTQRCTRLR</sequence>
<dbReference type="InterPro" id="IPR002129">
    <property type="entry name" value="PyrdxlP-dep_de-COase"/>
</dbReference>
<dbReference type="InterPro" id="IPR015424">
    <property type="entry name" value="PyrdxlP-dep_Trfase"/>
</dbReference>
<keyword evidence="2 4" id="KW-0663">Pyridoxal phosphate</keyword>
<dbReference type="Gene3D" id="3.40.640.10">
    <property type="entry name" value="Type I PLP-dependent aspartate aminotransferase-like (Major domain)"/>
    <property type="match status" value="1"/>
</dbReference>
<evidence type="ECO:0000256" key="1">
    <source>
        <dbReference type="ARBA" id="ARBA00001933"/>
    </source>
</evidence>
<keyword evidence="3 5" id="KW-0456">Lyase</keyword>
<dbReference type="PANTHER" id="PTHR42735:SF4">
    <property type="entry name" value="PYRIDOXAL PHOSPHATE-DEPENDENT DECARBOXYLASE FAMILY PROTEIN"/>
    <property type="match status" value="1"/>
</dbReference>
<dbReference type="AlphaFoldDB" id="A0A221NSY5"/>
<evidence type="ECO:0000256" key="5">
    <source>
        <dbReference type="RuleBase" id="RU000382"/>
    </source>
</evidence>
<dbReference type="EMBL" id="CP022433">
    <property type="protein sequence ID" value="ASN23080.1"/>
    <property type="molecule type" value="Genomic_DNA"/>
</dbReference>
<gene>
    <name evidence="6" type="ORF">LK07_02505</name>
</gene>